<gene>
    <name evidence="1" type="ORF">MKUB_52750</name>
</gene>
<accession>A0ABQ1BVL4</accession>
<name>A0ABQ1BVL4_9MYCO</name>
<keyword evidence="2" id="KW-1185">Reference proteome</keyword>
<dbReference type="Proteomes" id="UP000465306">
    <property type="component" value="Unassembled WGS sequence"/>
</dbReference>
<proteinExistence type="predicted"/>
<comment type="caution">
    <text evidence="1">The sequence shown here is derived from an EMBL/GenBank/DDBJ whole genome shotgun (WGS) entry which is preliminary data.</text>
</comment>
<organism evidence="1 2">
    <name type="scientific">Mycobacterium kubicae</name>
    <dbReference type="NCBI Taxonomy" id="120959"/>
    <lineage>
        <taxon>Bacteria</taxon>
        <taxon>Bacillati</taxon>
        <taxon>Actinomycetota</taxon>
        <taxon>Actinomycetes</taxon>
        <taxon>Mycobacteriales</taxon>
        <taxon>Mycobacteriaceae</taxon>
        <taxon>Mycobacterium</taxon>
        <taxon>Mycobacterium simiae complex</taxon>
    </lineage>
</organism>
<evidence type="ECO:0000313" key="1">
    <source>
        <dbReference type="EMBL" id="GFG67785.1"/>
    </source>
</evidence>
<sequence length="149" mass="15841">MSGLLPTLTKVSLDQAAPSFYRATAMARRRWSHLRSVEQRLTALDVGDPQPVGTFGAELPLNQIRPRCGRRRFPPPAAAMNALHANEFHAPPHPLMADLDPVAVTQLSLDTAYPVGVARRGVNCGDGVGQLGVVAVAIAGRPGAPFMEA</sequence>
<protein>
    <submittedName>
        <fullName evidence="1">Uncharacterized protein</fullName>
    </submittedName>
</protein>
<dbReference type="EMBL" id="BLKU01000005">
    <property type="protein sequence ID" value="GFG67785.1"/>
    <property type="molecule type" value="Genomic_DNA"/>
</dbReference>
<evidence type="ECO:0000313" key="2">
    <source>
        <dbReference type="Proteomes" id="UP000465306"/>
    </source>
</evidence>
<reference evidence="1 2" key="1">
    <citation type="journal article" date="2019" name="Emerg. Microbes Infect.">
        <title>Comprehensive subspecies identification of 175 nontuberculous mycobacteria species based on 7547 genomic profiles.</title>
        <authorList>
            <person name="Matsumoto Y."/>
            <person name="Kinjo T."/>
            <person name="Motooka D."/>
            <person name="Nabeya D."/>
            <person name="Jung N."/>
            <person name="Uechi K."/>
            <person name="Horii T."/>
            <person name="Iida T."/>
            <person name="Fujita J."/>
            <person name="Nakamura S."/>
        </authorList>
    </citation>
    <scope>NUCLEOTIDE SEQUENCE [LARGE SCALE GENOMIC DNA]</scope>
    <source>
        <strain evidence="1 2">JCM 13573</strain>
    </source>
</reference>